<evidence type="ECO:0000313" key="4">
    <source>
        <dbReference type="Proteomes" id="UP000019335"/>
    </source>
</evidence>
<gene>
    <name evidence="3" type="ORF">Naga_100190g2</name>
</gene>
<comment type="caution">
    <text evidence="3">The sequence shown here is derived from an EMBL/GenBank/DDBJ whole genome shotgun (WGS) entry which is preliminary data.</text>
</comment>
<feature type="region of interest" description="Disordered" evidence="1">
    <location>
        <begin position="616"/>
        <end position="649"/>
    </location>
</feature>
<feature type="region of interest" description="Disordered" evidence="1">
    <location>
        <begin position="672"/>
        <end position="740"/>
    </location>
</feature>
<dbReference type="GO" id="GO:0016020">
    <property type="term" value="C:membrane"/>
    <property type="evidence" value="ECO:0007669"/>
    <property type="project" value="TreeGrafter"/>
</dbReference>
<keyword evidence="2" id="KW-1133">Transmembrane helix</keyword>
<dbReference type="GO" id="GO:0072345">
    <property type="term" value="F:NAADP-sensitive calcium-release channel activity"/>
    <property type="evidence" value="ECO:0007669"/>
    <property type="project" value="TreeGrafter"/>
</dbReference>
<dbReference type="InterPro" id="IPR039031">
    <property type="entry name" value="Mucolipin"/>
</dbReference>
<dbReference type="PANTHER" id="PTHR12127">
    <property type="entry name" value="MUCOLIPIN"/>
    <property type="match status" value="1"/>
</dbReference>
<keyword evidence="2" id="KW-0812">Transmembrane</keyword>
<sequence length="740" mass="81823">MHPPYKKIPIRLDHGGNVLLSLCELTPMERWQGYGVFPTKVVLHVILLVLTTAAVLHDAARWSPYRLASQASACHFFAPAPCAAKMCGASPTVSYGWDNWSNCFIFSTDELYAAVRGVVYNYFHIEDIALANYGVMRMAAGEVDDSAGTSAINVDGHNAPRRTNHSEKLIPRPPLLTASLQSSTNDSEHHYHRQYPLTLADLGPLDTRKNTPAAVEDFVARLLTLAIDLELTDELAEDGANVCYLWHVRVLYDIRNKAEIAVSQKTYIRAFCDALPRKGGDQPGRMDGNRQVFQARRLIQGTQTFLGESLGSDGGRRQALFPFIHPLWTSTVHVDRQAYVLSAGILGISLWLVVFLLCELYGSCCILRRARALVGMGRRVSYQGLLPPGRTRSTDSLASLGSRSTAWKRGLDWDRDVHLSTKFHFVSFWQLLLLTGTLVSGIESLCALRHVGPLAPPMVTDVHAAWRGLGAACLWVYACRYMHHSDRLYAIVLVINHSVPRVARMLVQVVPLFVGYAWFGVMFFAPYLPRFGSFSQAFATLFCVWNGDGLMDVQGELGTWFPGLGFAYLSVFVGVFSYVVLNILLVVVQQTLVYVQVLGRGKRRLHRLLLRREGGKKPGGEGREGGDGDRDVVEEGASNKGRQSGGRHQGLDEEKDFLALLDLTHGQDATRAFFEGESGGRGGGGERRENKGERGTMWPEKGRADGCKGLRQRRGGRGEREGGKRTPAVNWDQHDAGSGV</sequence>
<dbReference type="Proteomes" id="UP000019335">
    <property type="component" value="Chromosome 4"/>
</dbReference>
<feature type="compositionally biased region" description="Basic and acidic residues" evidence="1">
    <location>
        <begin position="684"/>
        <end position="708"/>
    </location>
</feature>
<name>W7TQV3_9STRA</name>
<evidence type="ECO:0000313" key="3">
    <source>
        <dbReference type="EMBL" id="EWM28472.1"/>
    </source>
</evidence>
<feature type="compositionally biased region" description="Basic and acidic residues" evidence="1">
    <location>
        <begin position="616"/>
        <end position="633"/>
    </location>
</feature>
<feature type="transmembrane region" description="Helical" evidence="2">
    <location>
        <begin position="502"/>
        <end position="525"/>
    </location>
</feature>
<organism evidence="3 4">
    <name type="scientific">Nannochloropsis gaditana</name>
    <dbReference type="NCBI Taxonomy" id="72520"/>
    <lineage>
        <taxon>Eukaryota</taxon>
        <taxon>Sar</taxon>
        <taxon>Stramenopiles</taxon>
        <taxon>Ochrophyta</taxon>
        <taxon>Eustigmatophyceae</taxon>
        <taxon>Eustigmatales</taxon>
        <taxon>Monodopsidaceae</taxon>
        <taxon>Nannochloropsis</taxon>
    </lineage>
</organism>
<feature type="transmembrane region" description="Helical" evidence="2">
    <location>
        <begin position="431"/>
        <end position="452"/>
    </location>
</feature>
<keyword evidence="2" id="KW-0472">Membrane</keyword>
<accession>W7TQV3</accession>
<feature type="transmembrane region" description="Helical" evidence="2">
    <location>
        <begin position="339"/>
        <end position="361"/>
    </location>
</feature>
<reference evidence="3 4" key="1">
    <citation type="journal article" date="2014" name="Mol. Plant">
        <title>Chromosome Scale Genome Assembly and Transcriptome Profiling of Nannochloropsis gaditana in Nitrogen Depletion.</title>
        <authorList>
            <person name="Corteggiani Carpinelli E."/>
            <person name="Telatin A."/>
            <person name="Vitulo N."/>
            <person name="Forcato C."/>
            <person name="D'Angelo M."/>
            <person name="Schiavon R."/>
            <person name="Vezzi A."/>
            <person name="Giacometti G.M."/>
            <person name="Morosinotto T."/>
            <person name="Valle G."/>
        </authorList>
    </citation>
    <scope>NUCLEOTIDE SEQUENCE [LARGE SCALE GENOMIC DNA]</scope>
    <source>
        <strain evidence="3 4">B-31</strain>
    </source>
</reference>
<dbReference type="OrthoDB" id="10335128at2759"/>
<evidence type="ECO:0000256" key="2">
    <source>
        <dbReference type="SAM" id="Phobius"/>
    </source>
</evidence>
<dbReference type="Gene3D" id="1.10.287.70">
    <property type="match status" value="1"/>
</dbReference>
<feature type="transmembrane region" description="Helical" evidence="2">
    <location>
        <begin position="566"/>
        <end position="595"/>
    </location>
</feature>
<dbReference type="PANTHER" id="PTHR12127:SF7">
    <property type="entry name" value="SD02261P"/>
    <property type="match status" value="1"/>
</dbReference>
<protein>
    <submittedName>
        <fullName evidence="3">Polycystin cation channel, PKD1/PKD2</fullName>
    </submittedName>
</protein>
<dbReference type="EMBL" id="AZIL01000287">
    <property type="protein sequence ID" value="EWM28472.1"/>
    <property type="molecule type" value="Genomic_DNA"/>
</dbReference>
<evidence type="ECO:0000256" key="1">
    <source>
        <dbReference type="SAM" id="MobiDB-lite"/>
    </source>
</evidence>
<proteinExistence type="predicted"/>
<dbReference type="AlphaFoldDB" id="W7TQV3"/>
<feature type="transmembrane region" description="Helical" evidence="2">
    <location>
        <begin position="464"/>
        <end position="482"/>
    </location>
</feature>
<keyword evidence="4" id="KW-1185">Reference proteome</keyword>